<gene>
    <name evidence="8" type="ORF">FJTKL_12890</name>
</gene>
<proteinExistence type="inferred from homology"/>
<reference evidence="8 9" key="1">
    <citation type="submission" date="2024-03" db="EMBL/GenBank/DDBJ databases">
        <title>A high-quality draft genome sequence of Diaporthe vaccinii, a causative agent of upright dieback and viscid rot disease in cranberry plants.</title>
        <authorList>
            <person name="Sarrasin M."/>
            <person name="Lang B.F."/>
            <person name="Burger G."/>
        </authorList>
    </citation>
    <scope>NUCLEOTIDE SEQUENCE [LARGE SCALE GENOMIC DNA]</scope>
    <source>
        <strain evidence="8 9">IS7</strain>
    </source>
</reference>
<evidence type="ECO:0000259" key="7">
    <source>
        <dbReference type="Pfam" id="PF20684"/>
    </source>
</evidence>
<evidence type="ECO:0000256" key="3">
    <source>
        <dbReference type="ARBA" id="ARBA00022989"/>
    </source>
</evidence>
<accession>A0ABR4FA26</accession>
<comment type="similarity">
    <text evidence="5">Belongs to the SAT4 family.</text>
</comment>
<evidence type="ECO:0000313" key="8">
    <source>
        <dbReference type="EMBL" id="KAL2291504.1"/>
    </source>
</evidence>
<keyword evidence="3 6" id="KW-1133">Transmembrane helix</keyword>
<evidence type="ECO:0000256" key="1">
    <source>
        <dbReference type="ARBA" id="ARBA00004141"/>
    </source>
</evidence>
<evidence type="ECO:0000256" key="6">
    <source>
        <dbReference type="SAM" id="Phobius"/>
    </source>
</evidence>
<evidence type="ECO:0000313" key="9">
    <source>
        <dbReference type="Proteomes" id="UP001600888"/>
    </source>
</evidence>
<keyword evidence="2 6" id="KW-0812">Transmembrane</keyword>
<evidence type="ECO:0000256" key="4">
    <source>
        <dbReference type="ARBA" id="ARBA00023136"/>
    </source>
</evidence>
<comment type="caution">
    <text evidence="8">The sequence shown here is derived from an EMBL/GenBank/DDBJ whole genome shotgun (WGS) entry which is preliminary data.</text>
</comment>
<dbReference type="Proteomes" id="UP001600888">
    <property type="component" value="Unassembled WGS sequence"/>
</dbReference>
<evidence type="ECO:0000256" key="2">
    <source>
        <dbReference type="ARBA" id="ARBA00022692"/>
    </source>
</evidence>
<keyword evidence="9" id="KW-1185">Reference proteome</keyword>
<comment type="subcellular location">
    <subcellularLocation>
        <location evidence="1">Membrane</location>
        <topology evidence="1">Multi-pass membrane protein</topology>
    </subcellularLocation>
</comment>
<feature type="transmembrane region" description="Helical" evidence="6">
    <location>
        <begin position="90"/>
        <end position="110"/>
    </location>
</feature>
<dbReference type="EMBL" id="JBAWTH010000006">
    <property type="protein sequence ID" value="KAL2291504.1"/>
    <property type="molecule type" value="Genomic_DNA"/>
</dbReference>
<organism evidence="8 9">
    <name type="scientific">Diaporthe vaccinii</name>
    <dbReference type="NCBI Taxonomy" id="105482"/>
    <lineage>
        <taxon>Eukaryota</taxon>
        <taxon>Fungi</taxon>
        <taxon>Dikarya</taxon>
        <taxon>Ascomycota</taxon>
        <taxon>Pezizomycotina</taxon>
        <taxon>Sordariomycetes</taxon>
        <taxon>Sordariomycetidae</taxon>
        <taxon>Diaporthales</taxon>
        <taxon>Diaporthaceae</taxon>
        <taxon>Diaporthe</taxon>
        <taxon>Diaporthe eres species complex</taxon>
    </lineage>
</organism>
<feature type="domain" description="Rhodopsin" evidence="7">
    <location>
        <begin position="7"/>
        <end position="155"/>
    </location>
</feature>
<feature type="transmembrane region" description="Helical" evidence="6">
    <location>
        <begin position="54"/>
        <end position="78"/>
    </location>
</feature>
<keyword evidence="4 6" id="KW-0472">Membrane</keyword>
<dbReference type="InterPro" id="IPR049326">
    <property type="entry name" value="Rhodopsin_dom_fungi"/>
</dbReference>
<name>A0ABR4FA26_9PEZI</name>
<sequence length="276" mass="30786">MFSVYPRSTFDITVIALMALMVLFYIPTTITKIWECVPRAKIWDKSIPGHCIDAYVLLNVSGIFNTVTDFIIVLLPLGRVWTLKMQLKKKVYVVFAFTFGMCAPVFSFVGSIVRLRSTNNPDKTWVQPEIVMWGLAELTTGILCVSFPELGVLLRGQVRRPGIEASTGVREGQYRQQDAGFHNLRPRLFIRTPNVGTTASTLHRAGGWGGTMTADSAREGGGSRLHQYVELEGVNFIHRLAAAVTVKSRIMQQHSGMFLGDIEVTREVKMDSNTTV</sequence>
<protein>
    <recommendedName>
        <fullName evidence="7">Rhodopsin domain-containing protein</fullName>
    </recommendedName>
</protein>
<dbReference type="PANTHER" id="PTHR33048">
    <property type="entry name" value="PTH11-LIKE INTEGRAL MEMBRANE PROTEIN (AFU_ORTHOLOGUE AFUA_5G11245)"/>
    <property type="match status" value="1"/>
</dbReference>
<dbReference type="Pfam" id="PF20684">
    <property type="entry name" value="Fung_rhodopsin"/>
    <property type="match status" value="1"/>
</dbReference>
<feature type="transmembrane region" description="Helical" evidence="6">
    <location>
        <begin position="12"/>
        <end position="34"/>
    </location>
</feature>
<dbReference type="InterPro" id="IPR052337">
    <property type="entry name" value="SAT4-like"/>
</dbReference>
<dbReference type="PANTHER" id="PTHR33048:SF160">
    <property type="entry name" value="SAT4 FAMILY MEMBRANE PROTEIN"/>
    <property type="match status" value="1"/>
</dbReference>
<evidence type="ECO:0000256" key="5">
    <source>
        <dbReference type="ARBA" id="ARBA00038359"/>
    </source>
</evidence>